<dbReference type="GO" id="GO:0005524">
    <property type="term" value="F:ATP binding"/>
    <property type="evidence" value="ECO:0007669"/>
    <property type="project" value="UniProtKB-KW"/>
</dbReference>
<organism evidence="19 20">
    <name type="scientific">Tepidimonas taiwanensis</name>
    <dbReference type="NCBI Taxonomy" id="307486"/>
    <lineage>
        <taxon>Bacteria</taxon>
        <taxon>Pseudomonadati</taxon>
        <taxon>Pseudomonadota</taxon>
        <taxon>Betaproteobacteria</taxon>
        <taxon>Burkholderiales</taxon>
        <taxon>Tepidimonas</taxon>
    </lineage>
</organism>
<proteinExistence type="predicted"/>
<comment type="function">
    <text evidence="17">Member of the two-component regulatory system PhoR/PhoB involved in the phosphate regulon genes expression. PhoR may function as a membrane-associated protein kinase that phosphorylates PhoB in response to environmental signals.</text>
</comment>
<dbReference type="Pfam" id="PF00512">
    <property type="entry name" value="HisKA"/>
    <property type="match status" value="1"/>
</dbReference>
<dbReference type="OrthoDB" id="9813151at2"/>
<keyword evidence="13" id="KW-0067">ATP-binding</keyword>
<evidence type="ECO:0000256" key="2">
    <source>
        <dbReference type="ARBA" id="ARBA00004429"/>
    </source>
</evidence>
<dbReference type="Pfam" id="PF02518">
    <property type="entry name" value="HATPase_c"/>
    <property type="match status" value="1"/>
</dbReference>
<evidence type="ECO:0000256" key="15">
    <source>
        <dbReference type="ARBA" id="ARBA00023012"/>
    </source>
</evidence>
<dbReference type="PANTHER" id="PTHR45453:SF1">
    <property type="entry name" value="PHOSPHATE REGULON SENSOR PROTEIN PHOR"/>
    <property type="match status" value="1"/>
</dbReference>
<reference evidence="19 20" key="1">
    <citation type="submission" date="2019-07" db="EMBL/GenBank/DDBJ databases">
        <title>Tepidimonas taiwanensis I1-1 draft genome.</title>
        <authorList>
            <person name="Da Costa M.S."/>
            <person name="Froufe H.J.C."/>
            <person name="Egas C."/>
            <person name="Albuquerque L."/>
        </authorList>
    </citation>
    <scope>NUCLEOTIDE SEQUENCE [LARGE SCALE GENOMIC DNA]</scope>
    <source>
        <strain evidence="19 20">I1-1</strain>
    </source>
</reference>
<dbReference type="FunFam" id="1.10.287.130:FF:000008">
    <property type="entry name" value="Two-component sensor histidine kinase"/>
    <property type="match status" value="1"/>
</dbReference>
<keyword evidence="11" id="KW-0547">Nucleotide-binding</keyword>
<evidence type="ECO:0000256" key="7">
    <source>
        <dbReference type="ARBA" id="ARBA00022553"/>
    </source>
</evidence>
<comment type="catalytic activity">
    <reaction evidence="1">
        <text>ATP + protein L-histidine = ADP + protein N-phospho-L-histidine.</text>
        <dbReference type="EC" id="2.7.13.3"/>
    </reaction>
</comment>
<sequence>MRRALALTFWTAAGGTLSTLLTSSSAATVAGGVAGALVWLARDRVQANRILRWLRDPSPNQAPALDGMWGEIVDRTRRALKVANRKARKSNARLQEFLAAIQASPNGVVLLSKEGTIEWCNLMAGEHLGFDAKRDLGQRIRNLVRDPVFIAYLNRGDFSQPLEIDGRHARPGHPQHIAIQIFPYAKGRRLLLTRDVTAVELAEAMRRDFVANVSHEIRSPLTVIVGFIEALQNLALTEGERARYLELMQQQARRMQTLIDDLLMLSRLEGSPIPDDSHWVVIADVMAEAFTQARSLADVLHAGQQSLVLVEGPPVEVAGARGELLSAIGNLLSNAVRYTPSTGRVEAGWRLLADDELEIYVTDDGPGIAPEHLPRLTERFYRVDRSRSRDSGGTGLGLAIVKHVIQRHSGQLAIDSRLGEGSTFRLRLPPARVRRIAPEPGLAAPAAPALTAAK</sequence>
<dbReference type="InterPro" id="IPR035965">
    <property type="entry name" value="PAS-like_dom_sf"/>
</dbReference>
<evidence type="ECO:0000256" key="4">
    <source>
        <dbReference type="ARBA" id="ARBA00019665"/>
    </source>
</evidence>
<dbReference type="GO" id="GO:0000155">
    <property type="term" value="F:phosphorelay sensor kinase activity"/>
    <property type="evidence" value="ECO:0007669"/>
    <property type="project" value="InterPro"/>
</dbReference>
<dbReference type="CDD" id="cd00082">
    <property type="entry name" value="HisKA"/>
    <property type="match status" value="1"/>
</dbReference>
<keyword evidence="5" id="KW-0813">Transport</keyword>
<keyword evidence="12" id="KW-0418">Kinase</keyword>
<evidence type="ECO:0000256" key="12">
    <source>
        <dbReference type="ARBA" id="ARBA00022777"/>
    </source>
</evidence>
<dbReference type="Gene3D" id="1.10.287.130">
    <property type="match status" value="1"/>
</dbReference>
<comment type="subcellular location">
    <subcellularLocation>
        <location evidence="2">Cell inner membrane</location>
        <topology evidence="2">Multi-pass membrane protein</topology>
    </subcellularLocation>
</comment>
<dbReference type="Gene3D" id="3.30.565.10">
    <property type="entry name" value="Histidine kinase-like ATPase, C-terminal domain"/>
    <property type="match status" value="1"/>
</dbReference>
<dbReference type="Proteomes" id="UP000317763">
    <property type="component" value="Unassembled WGS sequence"/>
</dbReference>
<dbReference type="FunFam" id="3.30.565.10:FF:000006">
    <property type="entry name" value="Sensor histidine kinase WalK"/>
    <property type="match status" value="1"/>
</dbReference>
<dbReference type="EC" id="2.7.13.3" evidence="3"/>
<name>A0A554X9V2_9BURK</name>
<dbReference type="PROSITE" id="PS50109">
    <property type="entry name" value="HIS_KIN"/>
    <property type="match status" value="1"/>
</dbReference>
<comment type="caution">
    <text evidence="19">The sequence shown here is derived from an EMBL/GenBank/DDBJ whole genome shotgun (WGS) entry which is preliminary data.</text>
</comment>
<keyword evidence="15" id="KW-0902">Two-component regulatory system</keyword>
<evidence type="ECO:0000256" key="13">
    <source>
        <dbReference type="ARBA" id="ARBA00022840"/>
    </source>
</evidence>
<dbReference type="InterPro" id="IPR014310">
    <property type="entry name" value="Sig_transdc_His_kinase_PhoR"/>
</dbReference>
<evidence type="ECO:0000256" key="11">
    <source>
        <dbReference type="ARBA" id="ARBA00022741"/>
    </source>
</evidence>
<dbReference type="SUPFAM" id="SSF47384">
    <property type="entry name" value="Homodimeric domain of signal transducing histidine kinase"/>
    <property type="match status" value="1"/>
</dbReference>
<feature type="domain" description="Histidine kinase" evidence="18">
    <location>
        <begin position="212"/>
        <end position="432"/>
    </location>
</feature>
<dbReference type="PANTHER" id="PTHR45453">
    <property type="entry name" value="PHOSPHATE REGULON SENSOR PROTEIN PHOR"/>
    <property type="match status" value="1"/>
</dbReference>
<dbReference type="SUPFAM" id="SSF55874">
    <property type="entry name" value="ATPase domain of HSP90 chaperone/DNA topoisomerase II/histidine kinase"/>
    <property type="match status" value="1"/>
</dbReference>
<dbReference type="RefSeq" id="WP_052231762.1">
    <property type="nucleotide sequence ID" value="NZ_CP083911.1"/>
</dbReference>
<dbReference type="InterPro" id="IPR050351">
    <property type="entry name" value="BphY/WalK/GraS-like"/>
</dbReference>
<evidence type="ECO:0000256" key="6">
    <source>
        <dbReference type="ARBA" id="ARBA00022475"/>
    </source>
</evidence>
<dbReference type="SMART" id="SM00388">
    <property type="entry name" value="HisKA"/>
    <property type="match status" value="1"/>
</dbReference>
<dbReference type="InterPro" id="IPR000014">
    <property type="entry name" value="PAS"/>
</dbReference>
<dbReference type="STRING" id="307486.GCA_000807215_01728"/>
<evidence type="ECO:0000256" key="3">
    <source>
        <dbReference type="ARBA" id="ARBA00012438"/>
    </source>
</evidence>
<keyword evidence="20" id="KW-1185">Reference proteome</keyword>
<dbReference type="SMART" id="SM00091">
    <property type="entry name" value="PAS"/>
    <property type="match status" value="1"/>
</dbReference>
<keyword evidence="10" id="KW-0812">Transmembrane</keyword>
<dbReference type="SMART" id="SM00387">
    <property type="entry name" value="HATPase_c"/>
    <property type="match status" value="1"/>
</dbReference>
<evidence type="ECO:0000259" key="18">
    <source>
        <dbReference type="PROSITE" id="PS50109"/>
    </source>
</evidence>
<evidence type="ECO:0000256" key="14">
    <source>
        <dbReference type="ARBA" id="ARBA00022989"/>
    </source>
</evidence>
<keyword evidence="14" id="KW-1133">Transmembrane helix</keyword>
<dbReference type="InterPro" id="IPR003661">
    <property type="entry name" value="HisK_dim/P_dom"/>
</dbReference>
<dbReference type="InterPro" id="IPR004358">
    <property type="entry name" value="Sig_transdc_His_kin-like_C"/>
</dbReference>
<evidence type="ECO:0000313" key="19">
    <source>
        <dbReference type="EMBL" id="TSE32569.1"/>
    </source>
</evidence>
<evidence type="ECO:0000256" key="10">
    <source>
        <dbReference type="ARBA" id="ARBA00022692"/>
    </source>
</evidence>
<keyword evidence="6" id="KW-1003">Cell membrane</keyword>
<evidence type="ECO:0000256" key="8">
    <source>
        <dbReference type="ARBA" id="ARBA00022592"/>
    </source>
</evidence>
<gene>
    <name evidence="19" type="primary">phoR</name>
    <name evidence="19" type="ORF">Ttaiw_01126</name>
</gene>
<dbReference type="GO" id="GO:0006817">
    <property type="term" value="P:phosphate ion transport"/>
    <property type="evidence" value="ECO:0007669"/>
    <property type="project" value="UniProtKB-KW"/>
</dbReference>
<dbReference type="NCBIfam" id="TIGR02966">
    <property type="entry name" value="phoR_proteo"/>
    <property type="match status" value="1"/>
</dbReference>
<keyword evidence="16" id="KW-0472">Membrane</keyword>
<dbReference type="GO" id="GO:0004721">
    <property type="term" value="F:phosphoprotein phosphatase activity"/>
    <property type="evidence" value="ECO:0007669"/>
    <property type="project" value="InterPro"/>
</dbReference>
<accession>A0A554X9V2</accession>
<dbReference type="Gene3D" id="3.30.450.20">
    <property type="entry name" value="PAS domain"/>
    <property type="match status" value="1"/>
</dbReference>
<keyword evidence="8" id="KW-0592">Phosphate transport</keyword>
<dbReference type="InterPro" id="IPR003594">
    <property type="entry name" value="HATPase_dom"/>
</dbReference>
<evidence type="ECO:0000256" key="16">
    <source>
        <dbReference type="ARBA" id="ARBA00023136"/>
    </source>
</evidence>
<dbReference type="GO" id="GO:0005886">
    <property type="term" value="C:plasma membrane"/>
    <property type="evidence" value="ECO:0007669"/>
    <property type="project" value="UniProtKB-SubCell"/>
</dbReference>
<dbReference type="PRINTS" id="PR00344">
    <property type="entry name" value="BCTRLSENSOR"/>
</dbReference>
<dbReference type="AlphaFoldDB" id="A0A554X9V2"/>
<dbReference type="Pfam" id="PF13188">
    <property type="entry name" value="PAS_8"/>
    <property type="match status" value="1"/>
</dbReference>
<dbReference type="GO" id="GO:0016036">
    <property type="term" value="P:cellular response to phosphate starvation"/>
    <property type="evidence" value="ECO:0007669"/>
    <property type="project" value="TreeGrafter"/>
</dbReference>
<evidence type="ECO:0000313" key="20">
    <source>
        <dbReference type="Proteomes" id="UP000317763"/>
    </source>
</evidence>
<evidence type="ECO:0000256" key="1">
    <source>
        <dbReference type="ARBA" id="ARBA00000085"/>
    </source>
</evidence>
<dbReference type="CDD" id="cd00130">
    <property type="entry name" value="PAS"/>
    <property type="match status" value="1"/>
</dbReference>
<dbReference type="InterPro" id="IPR036890">
    <property type="entry name" value="HATPase_C_sf"/>
</dbReference>
<evidence type="ECO:0000256" key="17">
    <source>
        <dbReference type="ARBA" id="ARBA00025207"/>
    </source>
</evidence>
<evidence type="ECO:0000256" key="5">
    <source>
        <dbReference type="ARBA" id="ARBA00022448"/>
    </source>
</evidence>
<evidence type="ECO:0000256" key="9">
    <source>
        <dbReference type="ARBA" id="ARBA00022679"/>
    </source>
</evidence>
<dbReference type="SUPFAM" id="SSF55785">
    <property type="entry name" value="PYP-like sensor domain (PAS domain)"/>
    <property type="match status" value="1"/>
</dbReference>
<protein>
    <recommendedName>
        <fullName evidence="4">Phosphate regulon sensor protein PhoR</fullName>
        <ecNumber evidence="3">2.7.13.3</ecNumber>
    </recommendedName>
</protein>
<dbReference type="Pfam" id="PF11808">
    <property type="entry name" value="PhoR"/>
    <property type="match status" value="1"/>
</dbReference>
<dbReference type="InterPro" id="IPR021766">
    <property type="entry name" value="PhoR_N"/>
</dbReference>
<dbReference type="InterPro" id="IPR005467">
    <property type="entry name" value="His_kinase_dom"/>
</dbReference>
<keyword evidence="9 19" id="KW-0808">Transferase</keyword>
<dbReference type="InterPro" id="IPR036097">
    <property type="entry name" value="HisK_dim/P_sf"/>
</dbReference>
<keyword evidence="7" id="KW-0597">Phosphoprotein</keyword>
<dbReference type="EMBL" id="VJOM01000009">
    <property type="protein sequence ID" value="TSE32569.1"/>
    <property type="molecule type" value="Genomic_DNA"/>
</dbReference>